<feature type="domain" description="Alpha-L-rhamnosidase concanavalin-like" evidence="2">
    <location>
        <begin position="269"/>
        <end position="365"/>
    </location>
</feature>
<dbReference type="GO" id="GO:0005975">
    <property type="term" value="P:carbohydrate metabolic process"/>
    <property type="evidence" value="ECO:0007669"/>
    <property type="project" value="InterPro"/>
</dbReference>
<evidence type="ECO:0000259" key="2">
    <source>
        <dbReference type="Pfam" id="PF05592"/>
    </source>
</evidence>
<dbReference type="AlphaFoldDB" id="A0A8J8JUN3"/>
<dbReference type="InterPro" id="IPR035396">
    <property type="entry name" value="Bac_rhamnosid6H"/>
</dbReference>
<protein>
    <submittedName>
        <fullName evidence="4">Bacterial alpha-L-rhamnosidase</fullName>
    </submittedName>
</protein>
<dbReference type="PANTHER" id="PTHR34987">
    <property type="entry name" value="C, PUTATIVE (AFU_ORTHOLOGUE AFUA_3G02880)-RELATED"/>
    <property type="match status" value="1"/>
</dbReference>
<evidence type="ECO:0000256" key="1">
    <source>
        <dbReference type="SAM" id="SignalP"/>
    </source>
</evidence>
<proteinExistence type="predicted"/>
<feature type="signal peptide" evidence="1">
    <location>
        <begin position="1"/>
        <end position="19"/>
    </location>
</feature>
<dbReference type="InterPro" id="IPR008902">
    <property type="entry name" value="Rhamnosid_concanavalin"/>
</dbReference>
<reference evidence="4" key="1">
    <citation type="submission" date="2019-10" db="EMBL/GenBank/DDBJ databases">
        <title>Draft genome sequence of Panacibacter sp. KCS-6.</title>
        <authorList>
            <person name="Yim K.J."/>
        </authorList>
    </citation>
    <scope>NUCLEOTIDE SEQUENCE</scope>
    <source>
        <strain evidence="4">KCS-6</strain>
    </source>
</reference>
<keyword evidence="1" id="KW-0732">Signal</keyword>
<evidence type="ECO:0000313" key="4">
    <source>
        <dbReference type="EMBL" id="NNV56480.1"/>
    </source>
</evidence>
<dbReference type="Pfam" id="PF17389">
    <property type="entry name" value="Bac_rhamnosid6H"/>
    <property type="match status" value="1"/>
</dbReference>
<gene>
    <name evidence="4" type="ORF">GD597_13495</name>
</gene>
<feature type="chain" id="PRO_5035270740" evidence="1">
    <location>
        <begin position="20"/>
        <end position="796"/>
    </location>
</feature>
<dbReference type="RefSeq" id="WP_171608422.1">
    <property type="nucleotide sequence ID" value="NZ_WHPF01000009.1"/>
</dbReference>
<dbReference type="SUPFAM" id="SSF48208">
    <property type="entry name" value="Six-hairpin glycosidases"/>
    <property type="match status" value="1"/>
</dbReference>
<dbReference type="EMBL" id="WHPF01000009">
    <property type="protein sequence ID" value="NNV56480.1"/>
    <property type="molecule type" value="Genomic_DNA"/>
</dbReference>
<sequence length="796" mass="90096">MRKLILLGFCILGLLPAHSQQINADILQKKWNAYWITAPNASLHEYGVYHFRKTITLAAKPSSFIVHVSGDNRYKLYVNGKMASFGPARGDIYHWNFETIDIAPFLNEGNNVLAAVVWNFGEERQEAQISWQTGFILQGNTEAEKIVNTNNTWKCFINKAYSPLQPLLVYSYYAAGPTERIDYNLYPTDWTGISFNDTDWPKSTHISTGLPKGVFDFTLGWMLVPRPIPQMELKKENFAAVKTNPGNYFTLDFLAGNTSITIPANSNITVLLDRGKLTTAYPVLEFSKGKNADIQLAYAEALYLIENSKDWRAETQKGNRNEVEGKRLVGVTDELISNGNNQQRFESLMWRTYRYVKVTITTQDEPLTLNALYGIFEGYPFSLNASFTSNNPVLTDIFTTGWHTARLDAHETYMDCPYYEQLQYGGDTRIQALVSLYNSGDDRLMRNAIEQLRNSLMPEGITLSRFPTAHAQEIPTFSLIWISMLHDYWIYRGDSAFIQKQLPVARMILHYFEQYQQADGSLKKSPYWNFTDWVDDKGWNAGVAPIGKDGSSAALDLQLLMAYQSALDLETQNGLPDFIQRYSGKIKQLKNSITINYWNSEKMMFSDTKEKQLYSQHCNSLAILTNTITGTKATLLARKIITDTGISKATIYFRYYLHQAMAKAGLGNEYLNMLDKWKEDLAMGLTTWAEMDDVNRSRSDCHAWGSSPNIELLRIVLGIDAATPGFAKVKIEPHLGNLTNASGNMPHPKGQIAVSYSKNTNGKWNCLIQLPETINGVFIWQGKSISLHAGTNTFIL</sequence>
<dbReference type="Gene3D" id="1.50.10.10">
    <property type="match status" value="1"/>
</dbReference>
<dbReference type="InterPro" id="IPR012341">
    <property type="entry name" value="6hp_glycosidase-like_sf"/>
</dbReference>
<dbReference type="SUPFAM" id="SSF49785">
    <property type="entry name" value="Galactose-binding domain-like"/>
    <property type="match status" value="1"/>
</dbReference>
<dbReference type="InterPro" id="IPR008979">
    <property type="entry name" value="Galactose-bd-like_sf"/>
</dbReference>
<organism evidence="4 5">
    <name type="scientific">Limnovirga soli</name>
    <dbReference type="NCBI Taxonomy" id="2656915"/>
    <lineage>
        <taxon>Bacteria</taxon>
        <taxon>Pseudomonadati</taxon>
        <taxon>Bacteroidota</taxon>
        <taxon>Chitinophagia</taxon>
        <taxon>Chitinophagales</taxon>
        <taxon>Chitinophagaceae</taxon>
        <taxon>Limnovirga</taxon>
    </lineage>
</organism>
<evidence type="ECO:0000259" key="3">
    <source>
        <dbReference type="Pfam" id="PF17389"/>
    </source>
</evidence>
<evidence type="ECO:0000313" key="5">
    <source>
        <dbReference type="Proteomes" id="UP000598971"/>
    </source>
</evidence>
<name>A0A8J8JUN3_9BACT</name>
<accession>A0A8J8JUN3</accession>
<comment type="caution">
    <text evidence="4">The sequence shown here is derived from an EMBL/GenBank/DDBJ whole genome shotgun (WGS) entry which is preliminary data.</text>
</comment>
<dbReference type="PANTHER" id="PTHR34987:SF2">
    <property type="entry name" value="B, PUTATIVE (AFU_ORTHOLOGUE AFUA_7G05040)-RELATED"/>
    <property type="match status" value="1"/>
</dbReference>
<dbReference type="Gene3D" id="2.60.420.10">
    <property type="entry name" value="Maltose phosphorylase, domain 3"/>
    <property type="match status" value="1"/>
</dbReference>
<dbReference type="Gene3D" id="2.60.120.260">
    <property type="entry name" value="Galactose-binding domain-like"/>
    <property type="match status" value="2"/>
</dbReference>
<dbReference type="Proteomes" id="UP000598971">
    <property type="component" value="Unassembled WGS sequence"/>
</dbReference>
<keyword evidence="5" id="KW-1185">Reference proteome</keyword>
<feature type="domain" description="Alpha-L-rhamnosidase six-hairpin glycosidase" evidence="3">
    <location>
        <begin position="385"/>
        <end position="707"/>
    </location>
</feature>
<dbReference type="Pfam" id="PF05592">
    <property type="entry name" value="Bac_rhamnosid"/>
    <property type="match status" value="1"/>
</dbReference>
<dbReference type="InterPro" id="IPR008928">
    <property type="entry name" value="6-hairpin_glycosidase_sf"/>
</dbReference>